<protein>
    <submittedName>
        <fullName evidence="2">Uncharacterized protein</fullName>
    </submittedName>
</protein>
<feature type="compositionally biased region" description="Polar residues" evidence="1">
    <location>
        <begin position="149"/>
        <end position="158"/>
    </location>
</feature>
<name>A0A6T1JQB5_9DINO</name>
<evidence type="ECO:0000313" key="3">
    <source>
        <dbReference type="EMBL" id="CAE4634192.1"/>
    </source>
</evidence>
<organism evidence="2">
    <name type="scientific">Alexandrium monilatum</name>
    <dbReference type="NCBI Taxonomy" id="311494"/>
    <lineage>
        <taxon>Eukaryota</taxon>
        <taxon>Sar</taxon>
        <taxon>Alveolata</taxon>
        <taxon>Dinophyceae</taxon>
        <taxon>Gonyaulacales</taxon>
        <taxon>Pyrocystaceae</taxon>
        <taxon>Alexandrium</taxon>
    </lineage>
</organism>
<feature type="region of interest" description="Disordered" evidence="1">
    <location>
        <begin position="94"/>
        <end position="114"/>
    </location>
</feature>
<evidence type="ECO:0000256" key="1">
    <source>
        <dbReference type="SAM" id="MobiDB-lite"/>
    </source>
</evidence>
<evidence type="ECO:0000313" key="2">
    <source>
        <dbReference type="EMBL" id="CAE4634190.1"/>
    </source>
</evidence>
<reference evidence="2" key="1">
    <citation type="submission" date="2021-01" db="EMBL/GenBank/DDBJ databases">
        <authorList>
            <person name="Corre E."/>
            <person name="Pelletier E."/>
            <person name="Niang G."/>
            <person name="Scheremetjew M."/>
            <person name="Finn R."/>
            <person name="Kale V."/>
            <person name="Holt S."/>
            <person name="Cochrane G."/>
            <person name="Meng A."/>
            <person name="Brown T."/>
            <person name="Cohen L."/>
        </authorList>
    </citation>
    <scope>NUCLEOTIDE SEQUENCE</scope>
    <source>
        <strain evidence="2">CCMP3105</strain>
    </source>
</reference>
<accession>A0A6T1JQB5</accession>
<dbReference type="AlphaFoldDB" id="A0A6T1JQB5"/>
<feature type="region of interest" description="Disordered" evidence="1">
    <location>
        <begin position="16"/>
        <end position="48"/>
    </location>
</feature>
<dbReference type="EMBL" id="HBNR01063548">
    <property type="protein sequence ID" value="CAE4634190.1"/>
    <property type="molecule type" value="Transcribed_RNA"/>
</dbReference>
<dbReference type="EMBL" id="HBNR01063549">
    <property type="protein sequence ID" value="CAE4634192.1"/>
    <property type="molecule type" value="Transcribed_RNA"/>
</dbReference>
<proteinExistence type="predicted"/>
<sequence>MAVMLRFLGQASKQTTTHLLPPSAMTPKRLAVGGATPRTPKTPANDASPFFPGQCSPRAFFNNSEHELPAPPQPAPPANLMMPVPLGFGLPPQAEPCSEVEPDSPESWVDAKDTPSDSLFLKSAVAEAAEEDRDAFFLKSSPRAAAAGDSSSGTNCSAEGNIPGPNERTPVKSSGLPVLLGRQRLNSAMLKEESKLKCHAPEAERAREAFLARQMRIAGRRPPPDPTDSHAPVTEADLARATREAFLSRQSTIAGRRLLARA</sequence>
<feature type="region of interest" description="Disordered" evidence="1">
    <location>
        <begin position="144"/>
        <end position="174"/>
    </location>
</feature>
<gene>
    <name evidence="2" type="ORF">AMON00008_LOCUS44853</name>
    <name evidence="3" type="ORF">AMON00008_LOCUS44854</name>
</gene>